<dbReference type="PANTHER" id="PTHR36505">
    <property type="entry name" value="BLR1072 PROTEIN"/>
    <property type="match status" value="1"/>
</dbReference>
<organism evidence="2 3">
    <name type="scientific">Pararobbsia alpina</name>
    <dbReference type="NCBI Taxonomy" id="621374"/>
    <lineage>
        <taxon>Bacteria</taxon>
        <taxon>Pseudomonadati</taxon>
        <taxon>Pseudomonadota</taxon>
        <taxon>Betaproteobacteria</taxon>
        <taxon>Burkholderiales</taxon>
        <taxon>Burkholderiaceae</taxon>
        <taxon>Pararobbsia</taxon>
    </lineage>
</organism>
<dbReference type="Proteomes" id="UP000494115">
    <property type="component" value="Unassembled WGS sequence"/>
</dbReference>
<evidence type="ECO:0000256" key="1">
    <source>
        <dbReference type="SAM" id="MobiDB-lite"/>
    </source>
</evidence>
<dbReference type="InterPro" id="IPR011033">
    <property type="entry name" value="PRC_barrel-like_sf"/>
</dbReference>
<dbReference type="SUPFAM" id="SSF50346">
    <property type="entry name" value="PRC-barrel domain"/>
    <property type="match status" value="2"/>
</dbReference>
<sequence>MSGGFSRLVARWYLCAAFLLVFLSGCTVFTREPAPIAEVHPCAAPDASTPVSGAASTGCLETLPPPAPEPIVVPEPVPEVADETPEAKQHPRKPRRVVPKPVPPPPPAPPPVAAPPPVPAPIISMRRLEPTQAHGLLDSEVQRPDGKVIGRAIDLVVDSAGRPNEIIVNLTGFLGVGDRKMNFPLSAFRFNTTAAKKVPITLTIPRGAPPSVAQVKQKSQTASESPPTLAMSDTKALRRDGGKVGRVVDVLIDGAAEPQAVVLDVSNSIGHDVLNIAVNWSALHFIVKDKALSLMLEMSEAQVKAAPPYAADKPVDAVSPIVPVASVAPASSPAPSPASAPASSPRSPR</sequence>
<dbReference type="PROSITE" id="PS51257">
    <property type="entry name" value="PROKAR_LIPOPROTEIN"/>
    <property type="match status" value="1"/>
</dbReference>
<feature type="region of interest" description="Disordered" evidence="1">
    <location>
        <begin position="79"/>
        <end position="115"/>
    </location>
</feature>
<evidence type="ECO:0000313" key="3">
    <source>
        <dbReference type="Proteomes" id="UP000494115"/>
    </source>
</evidence>
<dbReference type="AlphaFoldDB" id="A0A6S7BP55"/>
<gene>
    <name evidence="2" type="ORF">LMG28138_03159</name>
</gene>
<protein>
    <submittedName>
        <fullName evidence="2">Uncharacterized protein</fullName>
    </submittedName>
</protein>
<dbReference type="PANTHER" id="PTHR36505:SF1">
    <property type="entry name" value="BLR1072 PROTEIN"/>
    <property type="match status" value="1"/>
</dbReference>
<feature type="compositionally biased region" description="Pro residues" evidence="1">
    <location>
        <begin position="100"/>
        <end position="115"/>
    </location>
</feature>
<name>A0A6S7BP55_9BURK</name>
<evidence type="ECO:0000313" key="2">
    <source>
        <dbReference type="EMBL" id="CAB3791459.1"/>
    </source>
</evidence>
<feature type="compositionally biased region" description="Low complexity" evidence="1">
    <location>
        <begin position="339"/>
        <end position="349"/>
    </location>
</feature>
<reference evidence="2 3" key="1">
    <citation type="submission" date="2020-04" db="EMBL/GenBank/DDBJ databases">
        <authorList>
            <person name="De Canck E."/>
        </authorList>
    </citation>
    <scope>NUCLEOTIDE SEQUENCE [LARGE SCALE GENOMIC DNA]</scope>
    <source>
        <strain evidence="2 3">LMG 28138</strain>
    </source>
</reference>
<dbReference type="Gene3D" id="2.30.30.240">
    <property type="entry name" value="PRC-barrel domain"/>
    <property type="match status" value="2"/>
</dbReference>
<dbReference type="EMBL" id="CADIKM010000014">
    <property type="protein sequence ID" value="CAB3791459.1"/>
    <property type="molecule type" value="Genomic_DNA"/>
</dbReference>
<proteinExistence type="predicted"/>
<feature type="region of interest" description="Disordered" evidence="1">
    <location>
        <begin position="327"/>
        <end position="349"/>
    </location>
</feature>
<accession>A0A6S7BP55</accession>
<keyword evidence="3" id="KW-1185">Reference proteome</keyword>
<dbReference type="RefSeq" id="WP_175105697.1">
    <property type="nucleotide sequence ID" value="NZ_CADIKM010000014.1"/>
</dbReference>